<evidence type="ECO:0000256" key="8">
    <source>
        <dbReference type="ARBA" id="ARBA00022792"/>
    </source>
</evidence>
<comment type="function">
    <text evidence="1">Accessory subunit of the mitochondrial membrane respiratory chain NADH dehydrogenase (Complex I), that is believed not to be involved in catalysis. Complex I functions in the transfer of electrons from NADH to the respiratory chain. The immediate electron acceptor for the enzyme is believed to be ubiquinone.</text>
</comment>
<dbReference type="PANTHER" id="PTHR13327">
    <property type="entry name" value="NADH-UBIQUINONE OXIDOREDUCTASE ESSS SUBUNIT, MITOCHONDRIAL PRECURSOR"/>
    <property type="match status" value="1"/>
</dbReference>
<proteinExistence type="inferred from homology"/>
<keyword evidence="13 17" id="KW-0472">Membrane</keyword>
<dbReference type="STRING" id="151549.A0A4C1UWT6"/>
<evidence type="ECO:0000256" key="15">
    <source>
        <dbReference type="ARBA" id="ARBA00031387"/>
    </source>
</evidence>
<keyword evidence="12" id="KW-0496">Mitochondrion</keyword>
<evidence type="ECO:0000256" key="17">
    <source>
        <dbReference type="SAM" id="Phobius"/>
    </source>
</evidence>
<dbReference type="AlphaFoldDB" id="A0A4C1UWT6"/>
<evidence type="ECO:0000256" key="5">
    <source>
        <dbReference type="ARBA" id="ARBA00022448"/>
    </source>
</evidence>
<comment type="similarity">
    <text evidence="3">Belongs to the complex I NDUFB11 subunit family.</text>
</comment>
<organism evidence="18 19">
    <name type="scientific">Eumeta variegata</name>
    <name type="common">Bagworm moth</name>
    <name type="synonym">Eumeta japonica</name>
    <dbReference type="NCBI Taxonomy" id="151549"/>
    <lineage>
        <taxon>Eukaryota</taxon>
        <taxon>Metazoa</taxon>
        <taxon>Ecdysozoa</taxon>
        <taxon>Arthropoda</taxon>
        <taxon>Hexapoda</taxon>
        <taxon>Insecta</taxon>
        <taxon>Pterygota</taxon>
        <taxon>Neoptera</taxon>
        <taxon>Endopterygota</taxon>
        <taxon>Lepidoptera</taxon>
        <taxon>Glossata</taxon>
        <taxon>Ditrysia</taxon>
        <taxon>Tineoidea</taxon>
        <taxon>Psychidae</taxon>
        <taxon>Oiketicinae</taxon>
        <taxon>Eumeta</taxon>
    </lineage>
</organism>
<evidence type="ECO:0000256" key="4">
    <source>
        <dbReference type="ARBA" id="ARBA00018632"/>
    </source>
</evidence>
<evidence type="ECO:0000256" key="11">
    <source>
        <dbReference type="ARBA" id="ARBA00022989"/>
    </source>
</evidence>
<keyword evidence="10" id="KW-0249">Electron transport</keyword>
<keyword evidence="5" id="KW-0813">Transport</keyword>
<dbReference type="EMBL" id="BGZK01000233">
    <property type="protein sequence ID" value="GBP30476.1"/>
    <property type="molecule type" value="Genomic_DNA"/>
</dbReference>
<evidence type="ECO:0000313" key="18">
    <source>
        <dbReference type="EMBL" id="GBP30476.1"/>
    </source>
</evidence>
<evidence type="ECO:0000256" key="7">
    <source>
        <dbReference type="ARBA" id="ARBA00022692"/>
    </source>
</evidence>
<evidence type="ECO:0000256" key="2">
    <source>
        <dbReference type="ARBA" id="ARBA00004434"/>
    </source>
</evidence>
<keyword evidence="9" id="KW-0809">Transit peptide</keyword>
<keyword evidence="19" id="KW-1185">Reference proteome</keyword>
<evidence type="ECO:0000256" key="6">
    <source>
        <dbReference type="ARBA" id="ARBA00022660"/>
    </source>
</evidence>
<comment type="caution">
    <text evidence="18">The sequence shown here is derived from an EMBL/GenBank/DDBJ whole genome shotgun (WGS) entry which is preliminary data.</text>
</comment>
<keyword evidence="7 17" id="KW-0812">Transmembrane</keyword>
<comment type="subunit">
    <text evidence="16">Complex I is composed of 45 different subunits. Interacts with BCAP31.</text>
</comment>
<sequence>MAAMIKFRNVPALQRYLLNNMYKNSRSISTSKKNDETVTTTVSNTTTVTKSTNEDKNWVSYGFDYTSKEEDTNAHHASFFFSVTICLIFGGFSWAYAPDVHMKDWAQREAFIQLRCREKKGLPPIDPNYIDPKTMKLPSESELENVEIII</sequence>
<evidence type="ECO:0000256" key="14">
    <source>
        <dbReference type="ARBA" id="ARBA00030753"/>
    </source>
</evidence>
<gene>
    <name evidence="18" type="primary">Ndufb11</name>
    <name evidence="18" type="ORF">EVAR_20929_1</name>
</gene>
<evidence type="ECO:0000256" key="3">
    <source>
        <dbReference type="ARBA" id="ARBA00008915"/>
    </source>
</evidence>
<evidence type="ECO:0000256" key="13">
    <source>
        <dbReference type="ARBA" id="ARBA00023136"/>
    </source>
</evidence>
<dbReference type="Proteomes" id="UP000299102">
    <property type="component" value="Unassembled WGS sequence"/>
</dbReference>
<evidence type="ECO:0000256" key="16">
    <source>
        <dbReference type="ARBA" id="ARBA00046528"/>
    </source>
</evidence>
<dbReference type="GO" id="GO:0005743">
    <property type="term" value="C:mitochondrial inner membrane"/>
    <property type="evidence" value="ECO:0007669"/>
    <property type="project" value="UniProtKB-SubCell"/>
</dbReference>
<evidence type="ECO:0000256" key="12">
    <source>
        <dbReference type="ARBA" id="ARBA00023128"/>
    </source>
</evidence>
<evidence type="ECO:0000256" key="10">
    <source>
        <dbReference type="ARBA" id="ARBA00022982"/>
    </source>
</evidence>
<evidence type="ECO:0000313" key="19">
    <source>
        <dbReference type="Proteomes" id="UP000299102"/>
    </source>
</evidence>
<keyword evidence="6" id="KW-0679">Respiratory chain</keyword>
<keyword evidence="8" id="KW-0999">Mitochondrion inner membrane</keyword>
<evidence type="ECO:0000256" key="1">
    <source>
        <dbReference type="ARBA" id="ARBA00003195"/>
    </source>
</evidence>
<protein>
    <recommendedName>
        <fullName evidence="4">NADH dehydrogenase [ubiquinone] 1 beta subcomplex subunit 11, mitochondrial</fullName>
    </recommendedName>
    <alternativeName>
        <fullName evidence="15">Complex I-ESSS</fullName>
    </alternativeName>
    <alternativeName>
        <fullName evidence="14">NADH-ubiquinone oxidoreductase ESSS subunit</fullName>
    </alternativeName>
</protein>
<name>A0A4C1UWT6_EUMVA</name>
<dbReference type="Pfam" id="PF10183">
    <property type="entry name" value="ESSS"/>
    <property type="match status" value="1"/>
</dbReference>
<comment type="subcellular location">
    <subcellularLocation>
        <location evidence="2">Mitochondrion inner membrane</location>
        <topology evidence="2">Single-pass membrane protein</topology>
    </subcellularLocation>
</comment>
<reference evidence="18 19" key="1">
    <citation type="journal article" date="2019" name="Commun. Biol.">
        <title>The bagworm genome reveals a unique fibroin gene that provides high tensile strength.</title>
        <authorList>
            <person name="Kono N."/>
            <person name="Nakamura H."/>
            <person name="Ohtoshi R."/>
            <person name="Tomita M."/>
            <person name="Numata K."/>
            <person name="Arakawa K."/>
        </authorList>
    </citation>
    <scope>NUCLEOTIDE SEQUENCE [LARGE SCALE GENOMIC DNA]</scope>
</reference>
<evidence type="ECO:0000256" key="9">
    <source>
        <dbReference type="ARBA" id="ARBA00022946"/>
    </source>
</evidence>
<dbReference type="PANTHER" id="PTHR13327:SF0">
    <property type="entry name" value="NADH DEHYDROGENASE [UBIQUINONE] 1 BETA SUBCOMPLEX SUBUNIT 11, MITOCHONDRIAL"/>
    <property type="match status" value="1"/>
</dbReference>
<dbReference type="InterPro" id="IPR019329">
    <property type="entry name" value="NADH_UbQ_OxRdtase_ESSS_su"/>
</dbReference>
<accession>A0A4C1UWT6</accession>
<dbReference type="OrthoDB" id="5917019at2759"/>
<keyword evidence="11 17" id="KW-1133">Transmembrane helix</keyword>
<feature type="transmembrane region" description="Helical" evidence="17">
    <location>
        <begin position="77"/>
        <end position="97"/>
    </location>
</feature>